<keyword evidence="3" id="KW-0472">Membrane</keyword>
<feature type="transmembrane region" description="Helical" evidence="3">
    <location>
        <begin position="143"/>
        <end position="159"/>
    </location>
</feature>
<evidence type="ECO:0000256" key="2">
    <source>
        <dbReference type="SAM" id="MobiDB-lite"/>
    </source>
</evidence>
<feature type="transmembrane region" description="Helical" evidence="3">
    <location>
        <begin position="120"/>
        <end position="137"/>
    </location>
</feature>
<reference evidence="4" key="1">
    <citation type="submission" date="2021-01" db="EMBL/GenBank/DDBJ databases">
        <authorList>
            <person name="Corre E."/>
            <person name="Pelletier E."/>
            <person name="Niang G."/>
            <person name="Scheremetjew M."/>
            <person name="Finn R."/>
            <person name="Kale V."/>
            <person name="Holt S."/>
            <person name="Cochrane G."/>
            <person name="Meng A."/>
            <person name="Brown T."/>
            <person name="Cohen L."/>
        </authorList>
    </citation>
    <scope>NUCLEOTIDE SEQUENCE</scope>
    <source>
        <strain evidence="4">NY070348D</strain>
    </source>
</reference>
<keyword evidence="3" id="KW-1133">Transmembrane helix</keyword>
<feature type="region of interest" description="Disordered" evidence="2">
    <location>
        <begin position="1"/>
        <end position="20"/>
    </location>
</feature>
<accession>A0A7S2W3I6</accession>
<keyword evidence="1" id="KW-0175">Coiled coil</keyword>
<name>A0A7S2W3I6_9STRA</name>
<sequence length="162" mass="18892">MESDPVERTELNPADDDVADIGTRVRVRGTQEDNIRDRKEIDQRLDELESEIREMRKGYEEECRLRGVKPYAPVSMSEFVVRDLDRKLKEHNKAKRAEEEATDTIIDADEYAQVELPKSFLLFVSYLLALCAPIPLFESFAQRLPFAFMFGTLLFIFLLKRD</sequence>
<organism evidence="4">
    <name type="scientific">Mucochytrium quahogii</name>
    <dbReference type="NCBI Taxonomy" id="96639"/>
    <lineage>
        <taxon>Eukaryota</taxon>
        <taxon>Sar</taxon>
        <taxon>Stramenopiles</taxon>
        <taxon>Bigyra</taxon>
        <taxon>Labyrinthulomycetes</taxon>
        <taxon>Thraustochytrida</taxon>
        <taxon>Thraustochytriidae</taxon>
        <taxon>Mucochytrium</taxon>
    </lineage>
</organism>
<feature type="coiled-coil region" evidence="1">
    <location>
        <begin position="31"/>
        <end position="101"/>
    </location>
</feature>
<proteinExistence type="predicted"/>
<protein>
    <submittedName>
        <fullName evidence="4">Uncharacterized protein</fullName>
    </submittedName>
</protein>
<evidence type="ECO:0000313" key="4">
    <source>
        <dbReference type="EMBL" id="CAD9664672.1"/>
    </source>
</evidence>
<keyword evidence="3" id="KW-0812">Transmembrane</keyword>
<gene>
    <name evidence="4" type="ORF">QSP1433_LOCUS1101</name>
</gene>
<evidence type="ECO:0000256" key="3">
    <source>
        <dbReference type="SAM" id="Phobius"/>
    </source>
</evidence>
<dbReference type="AlphaFoldDB" id="A0A7S2W3I6"/>
<feature type="compositionally biased region" description="Basic and acidic residues" evidence="2">
    <location>
        <begin position="1"/>
        <end position="10"/>
    </location>
</feature>
<dbReference type="EMBL" id="HBHK01001803">
    <property type="protein sequence ID" value="CAD9664672.1"/>
    <property type="molecule type" value="Transcribed_RNA"/>
</dbReference>
<evidence type="ECO:0000256" key="1">
    <source>
        <dbReference type="SAM" id="Coils"/>
    </source>
</evidence>